<dbReference type="GO" id="GO:0015209">
    <property type="term" value="F:cytosine transmembrane transporter activity"/>
    <property type="evidence" value="ECO:0007669"/>
    <property type="project" value="InterPro"/>
</dbReference>
<evidence type="ECO:0000256" key="4">
    <source>
        <dbReference type="ARBA" id="ARBA00022989"/>
    </source>
</evidence>
<accession>A0A2S1ET86</accession>
<dbReference type="InterPro" id="IPR001248">
    <property type="entry name" value="Pur-cyt_permease"/>
</dbReference>
<keyword evidence="4 6" id="KW-1133">Transmembrane helix</keyword>
<dbReference type="EMBL" id="CP027805">
    <property type="protein sequence ID" value="AWD63157.1"/>
    <property type="molecule type" value="Genomic_DNA"/>
</dbReference>
<evidence type="ECO:0000256" key="6">
    <source>
        <dbReference type="SAM" id="Phobius"/>
    </source>
</evidence>
<dbReference type="GO" id="GO:0005886">
    <property type="term" value="C:plasma membrane"/>
    <property type="evidence" value="ECO:0007669"/>
    <property type="project" value="TreeGrafter"/>
</dbReference>
<keyword evidence="3 6" id="KW-0812">Transmembrane</keyword>
<dbReference type="AlphaFoldDB" id="A0A2S1ET86"/>
<proteinExistence type="inferred from homology"/>
<dbReference type="Gene3D" id="1.10.4160.10">
    <property type="entry name" value="Hydantoin permease"/>
    <property type="match status" value="1"/>
</dbReference>
<feature type="transmembrane region" description="Helical" evidence="6">
    <location>
        <begin position="82"/>
        <end position="100"/>
    </location>
</feature>
<evidence type="ECO:0000313" key="7">
    <source>
        <dbReference type="EMBL" id="AWD63157.1"/>
    </source>
</evidence>
<protein>
    <submittedName>
        <fullName evidence="7">Hydrogenase expression protein</fullName>
    </submittedName>
</protein>
<evidence type="ECO:0000256" key="3">
    <source>
        <dbReference type="ARBA" id="ARBA00022692"/>
    </source>
</evidence>
<feature type="transmembrane region" description="Helical" evidence="6">
    <location>
        <begin position="12"/>
        <end position="32"/>
    </location>
</feature>
<keyword evidence="5 6" id="KW-0472">Membrane</keyword>
<evidence type="ECO:0000256" key="2">
    <source>
        <dbReference type="ARBA" id="ARBA00008974"/>
    </source>
</evidence>
<organism evidence="7 8">
    <name type="scientific">Limosilactobacillus reuteri</name>
    <name type="common">Lactobacillus reuteri</name>
    <dbReference type="NCBI Taxonomy" id="1598"/>
    <lineage>
        <taxon>Bacteria</taxon>
        <taxon>Bacillati</taxon>
        <taxon>Bacillota</taxon>
        <taxon>Bacilli</taxon>
        <taxon>Lactobacillales</taxon>
        <taxon>Lactobacillaceae</taxon>
        <taxon>Limosilactobacillus</taxon>
    </lineage>
</organism>
<comment type="subcellular location">
    <subcellularLocation>
        <location evidence="1">Membrane</location>
        <topology evidence="1">Multi-pass membrane protein</topology>
    </subcellularLocation>
</comment>
<evidence type="ECO:0000256" key="5">
    <source>
        <dbReference type="ARBA" id="ARBA00023136"/>
    </source>
</evidence>
<dbReference type="Proteomes" id="UP000244369">
    <property type="component" value="Chromosome"/>
</dbReference>
<dbReference type="Pfam" id="PF02133">
    <property type="entry name" value="Transp_cyt_pur"/>
    <property type="match status" value="1"/>
</dbReference>
<name>A0A2S1ET86_LIMRT</name>
<gene>
    <name evidence="7" type="ORF">LWHH1689_1876</name>
</gene>
<dbReference type="InterPro" id="IPR030191">
    <property type="entry name" value="CodB"/>
</dbReference>
<feature type="transmembrane region" description="Helical" evidence="6">
    <location>
        <begin position="38"/>
        <end position="61"/>
    </location>
</feature>
<dbReference type="PANTHER" id="PTHR30569:SF0">
    <property type="entry name" value="CYTOSINE PERMEASE"/>
    <property type="match status" value="1"/>
</dbReference>
<evidence type="ECO:0000313" key="8">
    <source>
        <dbReference type="Proteomes" id="UP000244369"/>
    </source>
</evidence>
<comment type="similarity">
    <text evidence="2">Belongs to the purine-cytosine permease (2.A.39) family.</text>
</comment>
<evidence type="ECO:0000256" key="1">
    <source>
        <dbReference type="ARBA" id="ARBA00004141"/>
    </source>
</evidence>
<dbReference type="PANTHER" id="PTHR30569">
    <property type="entry name" value="CYTOSINE TRANSPORTER CODB"/>
    <property type="match status" value="1"/>
</dbReference>
<reference evidence="7 8" key="1">
    <citation type="submission" date="2018-03" db="EMBL/GenBank/DDBJ databases">
        <title>Complete Genome Sequence of the Chinese traditional Highland Barley wine Isolate Lactobacillus reuteri WHH1689.</title>
        <authorList>
            <person name="Chen S."/>
            <person name="Chen L."/>
            <person name="Chen L."/>
            <person name="Li Y."/>
        </authorList>
    </citation>
    <scope>NUCLEOTIDE SEQUENCE [LARGE SCALE GENOMIC DNA]</scope>
    <source>
        <strain evidence="7 8">WHH1689</strain>
    </source>
</reference>
<sequence>MQRQTTIIENSMIWCGAGISIAEILTGTYLAPLGFTKGIAVIILGHIIGCFLLFLAGIIGGQQRLSSMNAAKISFGQNGSKFFALLNVLQLIGWTGIMIYDGALAANGVWHLNQAL</sequence>